<dbReference type="OrthoDB" id="4350291at2"/>
<reference evidence="3 4" key="1">
    <citation type="submission" date="2019-07" db="EMBL/GenBank/DDBJ databases">
        <title>Full genome sequence of Humibacter sp. WJ7-1.</title>
        <authorList>
            <person name="Im W.-T."/>
        </authorList>
    </citation>
    <scope>NUCLEOTIDE SEQUENCE [LARGE SCALE GENOMIC DNA]</scope>
    <source>
        <strain evidence="3 4">WJ7-1</strain>
    </source>
</reference>
<keyword evidence="2" id="KW-1133">Transmembrane helix</keyword>
<gene>
    <name evidence="3" type="ORF">FPZ11_08995</name>
</gene>
<dbReference type="KEGG" id="huw:FPZ11_08995"/>
<feature type="transmembrane region" description="Helical" evidence="2">
    <location>
        <begin position="77"/>
        <end position="101"/>
    </location>
</feature>
<organism evidence="3 4">
    <name type="scientific">Humibacter ginsenosidimutans</name>
    <dbReference type="NCBI Taxonomy" id="2599293"/>
    <lineage>
        <taxon>Bacteria</taxon>
        <taxon>Bacillati</taxon>
        <taxon>Actinomycetota</taxon>
        <taxon>Actinomycetes</taxon>
        <taxon>Micrococcales</taxon>
        <taxon>Microbacteriaceae</taxon>
        <taxon>Humibacter</taxon>
    </lineage>
</organism>
<feature type="transmembrane region" description="Helical" evidence="2">
    <location>
        <begin position="446"/>
        <end position="464"/>
    </location>
</feature>
<accession>A0A5B8M2R3</accession>
<evidence type="ECO:0000313" key="3">
    <source>
        <dbReference type="EMBL" id="QDZ14877.1"/>
    </source>
</evidence>
<dbReference type="AlphaFoldDB" id="A0A5B8M2R3"/>
<evidence type="ECO:0000256" key="2">
    <source>
        <dbReference type="SAM" id="Phobius"/>
    </source>
</evidence>
<protein>
    <submittedName>
        <fullName evidence="3">Uncharacterized protein</fullName>
    </submittedName>
</protein>
<evidence type="ECO:0000256" key="1">
    <source>
        <dbReference type="SAM" id="Coils"/>
    </source>
</evidence>
<keyword evidence="2" id="KW-0472">Membrane</keyword>
<keyword evidence="2" id="KW-0812">Transmembrane</keyword>
<name>A0A5B8M2R3_9MICO</name>
<keyword evidence="1" id="KW-0175">Coiled coil</keyword>
<feature type="transmembrane region" description="Helical" evidence="2">
    <location>
        <begin position="308"/>
        <end position="330"/>
    </location>
</feature>
<feature type="transmembrane region" description="Helical" evidence="2">
    <location>
        <begin position="350"/>
        <end position="379"/>
    </location>
</feature>
<keyword evidence="4" id="KW-1185">Reference proteome</keyword>
<dbReference type="EMBL" id="CP042305">
    <property type="protein sequence ID" value="QDZ14877.1"/>
    <property type="molecule type" value="Genomic_DNA"/>
</dbReference>
<dbReference type="RefSeq" id="WP_146320178.1">
    <property type="nucleotide sequence ID" value="NZ_CP042305.1"/>
</dbReference>
<proteinExistence type="predicted"/>
<feature type="coiled-coil region" evidence="1">
    <location>
        <begin position="1"/>
        <end position="72"/>
    </location>
</feature>
<feature type="transmembrane region" description="Helical" evidence="2">
    <location>
        <begin position="276"/>
        <end position="301"/>
    </location>
</feature>
<sequence length="483" mass="50702">MARLTNQQLEAELARAQAEKDALEAEKRALAARLDEERSRADAAEAARASAAARAEKDAAGAKGEASTAKKKRGWGWTLLATVLIVIASILAPVAVVSTWAQRELTDTNYFVDTFAPLSTKPAVQDLVVTQTVTAIESNVDIEGITSDVFTGLENLGLGPKASTALNTLQAPLVAGIKSLITQTVTKFVHSEAFSDIWKQTLTITHKQLLATLNGDKNAAISVGPNGQIGVQLGPIIKAVKTQLVDQGFAFAKNIPAIDKTIVIAKTSSVTLYIGLYNLVVAVGIWLPWVVLVLLAAGVLVARRRGIALIWASVALALSMILVSVGISVGKTVFVLEVSSAIPADAAGTLYAGILGFVQSIVVVVAVLAITVFVIAMIGGPFRWARALRGYAGSGFAAVRRGAERHGITTGRVGEWMYAQRILLRVIVGLAAAAVVVFLRPLTPPVIIWTAVIAVLVIAVLELVSRPPAVDASTQEPAPAAAN</sequence>
<evidence type="ECO:0000313" key="4">
    <source>
        <dbReference type="Proteomes" id="UP000320216"/>
    </source>
</evidence>
<dbReference type="Proteomes" id="UP000320216">
    <property type="component" value="Chromosome"/>
</dbReference>
<feature type="transmembrane region" description="Helical" evidence="2">
    <location>
        <begin position="422"/>
        <end position="440"/>
    </location>
</feature>